<feature type="region of interest" description="Disordered" evidence="1">
    <location>
        <begin position="24"/>
        <end position="60"/>
    </location>
</feature>
<dbReference type="AlphaFoldDB" id="A0A443J0G3"/>
<evidence type="ECO:0000256" key="2">
    <source>
        <dbReference type="SAM" id="SignalP"/>
    </source>
</evidence>
<feature type="signal peptide" evidence="2">
    <location>
        <begin position="1"/>
        <end position="24"/>
    </location>
</feature>
<feature type="compositionally biased region" description="Basic and acidic residues" evidence="1">
    <location>
        <begin position="40"/>
        <end position="50"/>
    </location>
</feature>
<reference evidence="3" key="1">
    <citation type="submission" date="2018-12" db="EMBL/GenBank/DDBJ databases">
        <authorList>
            <person name="Sun L."/>
            <person name="Chen Z."/>
        </authorList>
    </citation>
    <scope>NUCLEOTIDE SEQUENCE [LARGE SCALE GENOMIC DNA]</scope>
    <source>
        <strain evidence="3">DSM 16012</strain>
    </source>
</reference>
<organism evidence="3 4">
    <name type="scientific">Siminovitchia fortis</name>
    <dbReference type="NCBI Taxonomy" id="254758"/>
    <lineage>
        <taxon>Bacteria</taxon>
        <taxon>Bacillati</taxon>
        <taxon>Bacillota</taxon>
        <taxon>Bacilli</taxon>
        <taxon>Bacillales</taxon>
        <taxon>Bacillaceae</taxon>
        <taxon>Siminovitchia</taxon>
    </lineage>
</organism>
<dbReference type="InterPro" id="IPR018247">
    <property type="entry name" value="EF_Hand_1_Ca_BS"/>
</dbReference>
<dbReference type="OrthoDB" id="2138638at2"/>
<evidence type="ECO:0008006" key="5">
    <source>
        <dbReference type="Google" id="ProtNLM"/>
    </source>
</evidence>
<gene>
    <name evidence="3" type="ORF">D4N35_003355</name>
</gene>
<evidence type="ECO:0000313" key="3">
    <source>
        <dbReference type="EMBL" id="RWR13951.1"/>
    </source>
</evidence>
<sequence length="269" mass="29277">MKKALQTGLLLSLILLAAACSNNATTPGKKPAADQNQTEKAVEGEAKEATDEVDSSSNHSMTQAEVIEAVKDQIHTNLTIKLPHELPLDNGKHLTATTKSDENRYSVVFFQSDEPIPINNEELVNDSGAADRIARIEVKKYESQEAADEEIAFENFSETGGQPTDLGHHITGYQDAGAGSVWTSWNEGRWALSSHAFTNNGEEGTALARDAVQFLEDHTLPVPKPHGHAFLDAEGKSTRILWQDGQVVYAIDQVTNPMDALKIATAFEK</sequence>
<dbReference type="EMBL" id="QYTU02000004">
    <property type="protein sequence ID" value="RWR13951.1"/>
    <property type="molecule type" value="Genomic_DNA"/>
</dbReference>
<proteinExistence type="predicted"/>
<keyword evidence="4" id="KW-1185">Reference proteome</keyword>
<keyword evidence="2" id="KW-0732">Signal</keyword>
<name>A0A443J0G3_9BACI</name>
<protein>
    <recommendedName>
        <fullName evidence="5">Lipoprotein</fullName>
    </recommendedName>
</protein>
<dbReference type="PROSITE" id="PS00018">
    <property type="entry name" value="EF_HAND_1"/>
    <property type="match status" value="1"/>
</dbReference>
<dbReference type="RefSeq" id="WP_120069975.1">
    <property type="nucleotide sequence ID" value="NZ_CP126113.1"/>
</dbReference>
<evidence type="ECO:0000313" key="4">
    <source>
        <dbReference type="Proteomes" id="UP000273811"/>
    </source>
</evidence>
<feature type="chain" id="PRO_5039105334" description="Lipoprotein" evidence="2">
    <location>
        <begin position="25"/>
        <end position="269"/>
    </location>
</feature>
<dbReference type="Proteomes" id="UP000273811">
    <property type="component" value="Unassembled WGS sequence"/>
</dbReference>
<accession>A0A443J0G3</accession>
<dbReference type="PROSITE" id="PS51257">
    <property type="entry name" value="PROKAR_LIPOPROTEIN"/>
    <property type="match status" value="1"/>
</dbReference>
<evidence type="ECO:0000256" key="1">
    <source>
        <dbReference type="SAM" id="MobiDB-lite"/>
    </source>
</evidence>
<comment type="caution">
    <text evidence="3">The sequence shown here is derived from an EMBL/GenBank/DDBJ whole genome shotgun (WGS) entry which is preliminary data.</text>
</comment>